<evidence type="ECO:0000313" key="9">
    <source>
        <dbReference type="EMBL" id="CCM62334.1"/>
    </source>
</evidence>
<dbReference type="OrthoDB" id="8659436at2"/>
<gene>
    <name evidence="9" type="ORF">BN381_100221</name>
</gene>
<dbReference type="eggNOG" id="COG0735">
    <property type="taxonomic scope" value="Bacteria"/>
</dbReference>
<keyword evidence="10" id="KW-1185">Reference proteome</keyword>
<feature type="binding site" evidence="7">
    <location>
        <position position="153"/>
    </location>
    <ligand>
        <name>Zn(2+)</name>
        <dbReference type="ChEBI" id="CHEBI:29105"/>
    </ligand>
</feature>
<dbReference type="InterPro" id="IPR036390">
    <property type="entry name" value="WH_DNA-bd_sf"/>
</dbReference>
<evidence type="ECO:0000256" key="5">
    <source>
        <dbReference type="ARBA" id="ARBA00023125"/>
    </source>
</evidence>
<dbReference type="PANTHER" id="PTHR33202">
    <property type="entry name" value="ZINC UPTAKE REGULATION PROTEIN"/>
    <property type="match status" value="1"/>
</dbReference>
<dbReference type="AlphaFoldDB" id="R4YW64"/>
<dbReference type="SUPFAM" id="SSF46785">
    <property type="entry name" value="Winged helix' DNA-binding domain"/>
    <property type="match status" value="1"/>
</dbReference>
<dbReference type="CDD" id="cd07153">
    <property type="entry name" value="Fur_like"/>
    <property type="match status" value="1"/>
</dbReference>
<dbReference type="InterPro" id="IPR043135">
    <property type="entry name" value="Fur_C"/>
</dbReference>
<evidence type="ECO:0000313" key="10">
    <source>
        <dbReference type="Proteomes" id="UP000018291"/>
    </source>
</evidence>
<dbReference type="HOGENOM" id="CLU_096072_3_1_11"/>
<comment type="cofactor">
    <cofactor evidence="8">
        <name>Mn(2+)</name>
        <dbReference type="ChEBI" id="CHEBI:29035"/>
    </cofactor>
    <cofactor evidence="8">
        <name>Fe(2+)</name>
        <dbReference type="ChEBI" id="CHEBI:29033"/>
    </cofactor>
    <text evidence="8">Binds 1 Mn(2+) or Fe(2+) ion per subunit.</text>
</comment>
<dbReference type="GO" id="GO:1900376">
    <property type="term" value="P:regulation of secondary metabolite biosynthetic process"/>
    <property type="evidence" value="ECO:0007669"/>
    <property type="project" value="TreeGrafter"/>
</dbReference>
<dbReference type="GO" id="GO:0008270">
    <property type="term" value="F:zinc ion binding"/>
    <property type="evidence" value="ECO:0007669"/>
    <property type="project" value="TreeGrafter"/>
</dbReference>
<keyword evidence="6" id="KW-0804">Transcription</keyword>
<keyword evidence="7" id="KW-0479">Metal-binding</keyword>
<dbReference type="Pfam" id="PF01475">
    <property type="entry name" value="FUR"/>
    <property type="match status" value="1"/>
</dbReference>
<keyword evidence="4" id="KW-0805">Transcription regulation</keyword>
<feature type="binding site" evidence="7">
    <location>
        <position position="150"/>
    </location>
    <ligand>
        <name>Zn(2+)</name>
        <dbReference type="ChEBI" id="CHEBI:29105"/>
    </ligand>
</feature>
<feature type="binding site" evidence="8">
    <location>
        <position position="142"/>
    </location>
    <ligand>
        <name>Fe cation</name>
        <dbReference type="ChEBI" id="CHEBI:24875"/>
    </ligand>
</feature>
<feature type="binding site" evidence="8">
    <location>
        <position position="121"/>
    </location>
    <ligand>
        <name>Fe cation</name>
        <dbReference type="ChEBI" id="CHEBI:24875"/>
    </ligand>
</feature>
<evidence type="ECO:0000256" key="7">
    <source>
        <dbReference type="PIRSR" id="PIRSR602481-1"/>
    </source>
</evidence>
<evidence type="ECO:0000256" key="1">
    <source>
        <dbReference type="ARBA" id="ARBA00007957"/>
    </source>
</evidence>
<name>R4YW64_9ACTN</name>
<comment type="similarity">
    <text evidence="1">Belongs to the Fur family.</text>
</comment>
<evidence type="ECO:0000256" key="8">
    <source>
        <dbReference type="PIRSR" id="PIRSR602481-2"/>
    </source>
</evidence>
<dbReference type="Proteomes" id="UP000018291">
    <property type="component" value="Unassembled WGS sequence"/>
</dbReference>
<dbReference type="GO" id="GO:0000976">
    <property type="term" value="F:transcription cis-regulatory region binding"/>
    <property type="evidence" value="ECO:0007669"/>
    <property type="project" value="TreeGrafter"/>
</dbReference>
<keyword evidence="8" id="KW-0408">Iron</keyword>
<feature type="binding site" evidence="8">
    <location>
        <position position="99"/>
    </location>
    <ligand>
        <name>Fe cation</name>
        <dbReference type="ChEBI" id="CHEBI:24875"/>
    </ligand>
</feature>
<dbReference type="EMBL" id="CANL01000002">
    <property type="protein sequence ID" value="CCM62334.1"/>
    <property type="molecule type" value="Genomic_DNA"/>
</dbReference>
<evidence type="ECO:0000256" key="4">
    <source>
        <dbReference type="ARBA" id="ARBA00023015"/>
    </source>
</evidence>
<dbReference type="InterPro" id="IPR036388">
    <property type="entry name" value="WH-like_DNA-bd_sf"/>
</dbReference>
<evidence type="ECO:0000256" key="2">
    <source>
        <dbReference type="ARBA" id="ARBA00022491"/>
    </source>
</evidence>
<dbReference type="Gene3D" id="1.10.10.10">
    <property type="entry name" value="Winged helix-like DNA-binding domain superfamily/Winged helix DNA-binding domain"/>
    <property type="match status" value="1"/>
</dbReference>
<dbReference type="PANTHER" id="PTHR33202:SF6">
    <property type="entry name" value="ZINC UPTAKE REGULATION PROTEIN"/>
    <property type="match status" value="1"/>
</dbReference>
<reference evidence="9 10" key="1">
    <citation type="journal article" date="2013" name="ISME J.">
        <title>Metabolic model for the filamentous 'Candidatus Microthrix parvicella' based on genomic and metagenomic analyses.</title>
        <authorList>
            <person name="Jon McIlroy S."/>
            <person name="Kristiansen R."/>
            <person name="Albertsen M."/>
            <person name="Michael Karst S."/>
            <person name="Rossetti S."/>
            <person name="Lund Nielsen J."/>
            <person name="Tandoi V."/>
            <person name="James Seviour R."/>
            <person name="Nielsen P.H."/>
        </authorList>
    </citation>
    <scope>NUCLEOTIDE SEQUENCE [LARGE SCALE GENOMIC DNA]</scope>
    <source>
        <strain evidence="9 10">RN1</strain>
    </source>
</reference>
<dbReference type="RefSeq" id="WP_012223617.1">
    <property type="nucleotide sequence ID" value="NZ_HG422565.1"/>
</dbReference>
<proteinExistence type="inferred from homology"/>
<keyword evidence="3 7" id="KW-0862">Zinc</keyword>
<protein>
    <submittedName>
        <fullName evidence="9">Putative Ferric-uptake regulator</fullName>
    </submittedName>
</protein>
<dbReference type="Gene3D" id="3.30.1490.190">
    <property type="match status" value="1"/>
</dbReference>
<keyword evidence="2" id="KW-0678">Repressor</keyword>
<comment type="caution">
    <text evidence="9">The sequence shown here is derived from an EMBL/GenBank/DDBJ whole genome shotgun (WGS) entry which is preliminary data.</text>
</comment>
<dbReference type="GO" id="GO:0005829">
    <property type="term" value="C:cytosol"/>
    <property type="evidence" value="ECO:0007669"/>
    <property type="project" value="TreeGrafter"/>
</dbReference>
<accession>R4YW64</accession>
<dbReference type="InterPro" id="IPR002481">
    <property type="entry name" value="FUR"/>
</dbReference>
<dbReference type="STRING" id="1229780.BN381_100221"/>
<feature type="binding site" evidence="7">
    <location>
        <position position="108"/>
    </location>
    <ligand>
        <name>Zn(2+)</name>
        <dbReference type="ChEBI" id="CHEBI:29105"/>
    </ligand>
</feature>
<keyword evidence="5" id="KW-0238">DNA-binding</keyword>
<comment type="cofactor">
    <cofactor evidence="7">
        <name>Zn(2+)</name>
        <dbReference type="ChEBI" id="CHEBI:29105"/>
    </cofactor>
    <text evidence="7">Binds 1 zinc ion per subunit.</text>
</comment>
<evidence type="ECO:0000256" key="3">
    <source>
        <dbReference type="ARBA" id="ARBA00022833"/>
    </source>
</evidence>
<feature type="binding site" evidence="7">
    <location>
        <position position="105"/>
    </location>
    <ligand>
        <name>Zn(2+)</name>
        <dbReference type="ChEBI" id="CHEBI:29105"/>
    </ligand>
</feature>
<organism evidence="9 10">
    <name type="scientific">Candidatus Neomicrothrix parvicella RN1</name>
    <dbReference type="NCBI Taxonomy" id="1229780"/>
    <lineage>
        <taxon>Bacteria</taxon>
        <taxon>Bacillati</taxon>
        <taxon>Actinomycetota</taxon>
        <taxon>Acidimicrobiia</taxon>
        <taxon>Acidimicrobiales</taxon>
        <taxon>Microthrixaceae</taxon>
        <taxon>Candidatus Neomicrothrix</taxon>
    </lineage>
</organism>
<dbReference type="GO" id="GO:0003700">
    <property type="term" value="F:DNA-binding transcription factor activity"/>
    <property type="evidence" value="ECO:0007669"/>
    <property type="project" value="InterPro"/>
</dbReference>
<sequence length="157" mass="16616">MTLRPQPPTPVTEVHDSAAEALAAVDQQYTANRRTLVALLASANAPLSLPEIMELQPDLAQSSVYRTLGVLEQAGVALRIVTGDEFARFELAEAHSGLHHHHLICTACGSVEDVTLPSDVEAAVVSELEALAHRHGFAPADHQVDLIGVCAACQQAA</sequence>
<evidence type="ECO:0000256" key="6">
    <source>
        <dbReference type="ARBA" id="ARBA00023163"/>
    </source>
</evidence>
<dbReference type="GO" id="GO:0045892">
    <property type="term" value="P:negative regulation of DNA-templated transcription"/>
    <property type="evidence" value="ECO:0007669"/>
    <property type="project" value="TreeGrafter"/>
</dbReference>